<organism evidence="1 2">
    <name type="scientific">Micromonospora sonchi</name>
    <dbReference type="NCBI Taxonomy" id="1763543"/>
    <lineage>
        <taxon>Bacteria</taxon>
        <taxon>Bacillati</taxon>
        <taxon>Actinomycetota</taxon>
        <taxon>Actinomycetes</taxon>
        <taxon>Micromonosporales</taxon>
        <taxon>Micromonosporaceae</taxon>
        <taxon>Micromonospora</taxon>
    </lineage>
</organism>
<evidence type="ECO:0000313" key="1">
    <source>
        <dbReference type="EMBL" id="GGM20903.1"/>
    </source>
</evidence>
<reference evidence="1" key="1">
    <citation type="journal article" date="2014" name="Int. J. Syst. Evol. Microbiol.">
        <title>Complete genome sequence of Corynebacterium casei LMG S-19264T (=DSM 44701T), isolated from a smear-ripened cheese.</title>
        <authorList>
            <consortium name="US DOE Joint Genome Institute (JGI-PGF)"/>
            <person name="Walter F."/>
            <person name="Albersmeier A."/>
            <person name="Kalinowski J."/>
            <person name="Ruckert C."/>
        </authorList>
    </citation>
    <scope>NUCLEOTIDE SEQUENCE</scope>
    <source>
        <strain evidence="1">CGMCC 4.7312</strain>
    </source>
</reference>
<comment type="caution">
    <text evidence="1">The sequence shown here is derived from an EMBL/GenBank/DDBJ whole genome shotgun (WGS) entry which is preliminary data.</text>
</comment>
<sequence length="86" mass="9135">MIKADIEEQGWAVVIGLARARGPHAEGRKELPAGGVARGVFLLEVAVWGVMIYEHGVMGAVEKYLQDAGVLPPASYCQVDPMACIA</sequence>
<protein>
    <submittedName>
        <fullName evidence="1">Uncharacterized protein</fullName>
    </submittedName>
</protein>
<dbReference type="AlphaFoldDB" id="A0A917WQK1"/>
<evidence type="ECO:0000313" key="2">
    <source>
        <dbReference type="Proteomes" id="UP000608890"/>
    </source>
</evidence>
<accession>A0A917WQK1</accession>
<dbReference type="Proteomes" id="UP000608890">
    <property type="component" value="Unassembled WGS sequence"/>
</dbReference>
<name>A0A917WQK1_9ACTN</name>
<reference evidence="1" key="2">
    <citation type="submission" date="2020-09" db="EMBL/GenBank/DDBJ databases">
        <authorList>
            <person name="Sun Q."/>
            <person name="Zhou Y."/>
        </authorList>
    </citation>
    <scope>NUCLEOTIDE SEQUENCE</scope>
    <source>
        <strain evidence="1">CGMCC 4.7312</strain>
    </source>
</reference>
<dbReference type="EMBL" id="BMNB01000001">
    <property type="protein sequence ID" value="GGM20903.1"/>
    <property type="molecule type" value="Genomic_DNA"/>
</dbReference>
<proteinExistence type="predicted"/>
<gene>
    <name evidence="1" type="ORF">GCM10011608_01840</name>
</gene>
<keyword evidence="2" id="KW-1185">Reference proteome</keyword>